<dbReference type="CDD" id="cd16964">
    <property type="entry name" value="YqgF"/>
    <property type="match status" value="1"/>
</dbReference>
<feature type="domain" description="YqgF/RNase H-like" evidence="6">
    <location>
        <begin position="8"/>
        <end position="108"/>
    </location>
</feature>
<dbReference type="Gene3D" id="3.30.420.140">
    <property type="entry name" value="YqgF/RNase H-like domain"/>
    <property type="match status" value="1"/>
</dbReference>
<dbReference type="GO" id="GO:0005829">
    <property type="term" value="C:cytosol"/>
    <property type="evidence" value="ECO:0007669"/>
    <property type="project" value="TreeGrafter"/>
</dbReference>
<dbReference type="Pfam" id="PF03652">
    <property type="entry name" value="RuvX"/>
    <property type="match status" value="1"/>
</dbReference>
<protein>
    <recommendedName>
        <fullName evidence="5">Putative pre-16S rRNA nuclease</fullName>
        <ecNumber evidence="5">3.1.-.-</ecNumber>
    </recommendedName>
</protein>
<dbReference type="GO" id="GO:0004518">
    <property type="term" value="F:nuclease activity"/>
    <property type="evidence" value="ECO:0007669"/>
    <property type="project" value="UniProtKB-KW"/>
</dbReference>
<dbReference type="InterPro" id="IPR006641">
    <property type="entry name" value="YqgF/RNaseH-like_dom"/>
</dbReference>
<comment type="subcellular location">
    <subcellularLocation>
        <location evidence="5">Cytoplasm</location>
    </subcellularLocation>
</comment>
<dbReference type="Proteomes" id="UP000004088">
    <property type="component" value="Unassembled WGS sequence"/>
</dbReference>
<dbReference type="SMART" id="SM00732">
    <property type="entry name" value="YqgFc"/>
    <property type="match status" value="1"/>
</dbReference>
<comment type="similarity">
    <text evidence="5">Belongs to the YqgF HJR family.</text>
</comment>
<proteinExistence type="inferred from homology"/>
<evidence type="ECO:0000313" key="7">
    <source>
        <dbReference type="EMBL" id="EGC18119.1"/>
    </source>
</evidence>
<accession>F0EWN8</accession>
<dbReference type="PANTHER" id="PTHR33317:SF4">
    <property type="entry name" value="POLYNUCLEOTIDYL TRANSFERASE, RIBONUCLEASE H-LIKE SUPERFAMILY PROTEIN"/>
    <property type="match status" value="1"/>
</dbReference>
<dbReference type="SUPFAM" id="SSF53098">
    <property type="entry name" value="Ribonuclease H-like"/>
    <property type="match status" value="1"/>
</dbReference>
<keyword evidence="4 5" id="KW-0378">Hydrolase</keyword>
<comment type="caution">
    <text evidence="7">The sequence shown here is derived from an EMBL/GenBank/DDBJ whole genome shotgun (WGS) entry which is preliminary data.</text>
</comment>
<dbReference type="HOGENOM" id="CLU_098240_3_2_4"/>
<gene>
    <name evidence="7" type="ORF">HMPREF9098_0268</name>
</gene>
<dbReference type="InterPro" id="IPR037027">
    <property type="entry name" value="YqgF/RNaseH-like_dom_sf"/>
</dbReference>
<evidence type="ECO:0000259" key="6">
    <source>
        <dbReference type="SMART" id="SM00732"/>
    </source>
</evidence>
<keyword evidence="2 5" id="KW-0690">Ribosome biogenesis</keyword>
<dbReference type="AlphaFoldDB" id="F0EWN8"/>
<dbReference type="PANTHER" id="PTHR33317">
    <property type="entry name" value="POLYNUCLEOTIDYL TRANSFERASE, RIBONUCLEASE H-LIKE SUPERFAMILY PROTEIN"/>
    <property type="match status" value="1"/>
</dbReference>
<dbReference type="GO" id="GO:0016788">
    <property type="term" value="F:hydrolase activity, acting on ester bonds"/>
    <property type="evidence" value="ECO:0007669"/>
    <property type="project" value="UniProtKB-UniRule"/>
</dbReference>
<evidence type="ECO:0000256" key="5">
    <source>
        <dbReference type="HAMAP-Rule" id="MF_00651"/>
    </source>
</evidence>
<dbReference type="InterPro" id="IPR012337">
    <property type="entry name" value="RNaseH-like_sf"/>
</dbReference>
<dbReference type="HAMAP" id="MF_00651">
    <property type="entry name" value="Nuclease_YqgF"/>
    <property type="match status" value="1"/>
</dbReference>
<dbReference type="RefSeq" id="WP_003781173.1">
    <property type="nucleotide sequence ID" value="NZ_GL870929.1"/>
</dbReference>
<reference evidence="7 8" key="1">
    <citation type="submission" date="2011-01" db="EMBL/GenBank/DDBJ databases">
        <authorList>
            <person name="Muzny D."/>
            <person name="Qin X."/>
            <person name="Deng J."/>
            <person name="Jiang H."/>
            <person name="Liu Y."/>
            <person name="Qu J."/>
            <person name="Song X.-Z."/>
            <person name="Zhang L."/>
            <person name="Thornton R."/>
            <person name="Coyle M."/>
            <person name="Francisco L."/>
            <person name="Jackson L."/>
            <person name="Javaid M."/>
            <person name="Korchina V."/>
            <person name="Kovar C."/>
            <person name="Mata R."/>
            <person name="Mathew T."/>
            <person name="Ngo R."/>
            <person name="Nguyen L."/>
            <person name="Nguyen N."/>
            <person name="Okwuonu G."/>
            <person name="Ongeri F."/>
            <person name="Pham C."/>
            <person name="Simmons D."/>
            <person name="Wilczek-Boney K."/>
            <person name="Hale W."/>
            <person name="Jakkamsetti A."/>
            <person name="Pham P."/>
            <person name="Ruth R."/>
            <person name="San Lucas F."/>
            <person name="Warren J."/>
            <person name="Zhang J."/>
            <person name="Zhao Z."/>
            <person name="Zhou C."/>
            <person name="Zhu D."/>
            <person name="Lee S."/>
            <person name="Bess C."/>
            <person name="Blankenburg K."/>
            <person name="Forbes L."/>
            <person name="Fu Q."/>
            <person name="Gubbala S."/>
            <person name="Hirani K."/>
            <person name="Jayaseelan J.C."/>
            <person name="Lara F."/>
            <person name="Munidasa M."/>
            <person name="Palculict T."/>
            <person name="Patil S."/>
            <person name="Pu L.-L."/>
            <person name="Saada N."/>
            <person name="Tang L."/>
            <person name="Weissenberger G."/>
            <person name="Zhu Y."/>
            <person name="Hemphill L."/>
            <person name="Shang Y."/>
            <person name="Youmans B."/>
            <person name="Ayvaz T."/>
            <person name="Ross M."/>
            <person name="Santibanez J."/>
            <person name="Aqrawi P."/>
            <person name="Gross S."/>
            <person name="Joshi V."/>
            <person name="Fowler G."/>
            <person name="Nazareth L."/>
            <person name="Reid J."/>
            <person name="Worley K."/>
            <person name="Petrosino J."/>
            <person name="Highlander S."/>
            <person name="Gibbs R."/>
        </authorList>
    </citation>
    <scope>NUCLEOTIDE SEQUENCE [LARGE SCALE GENOMIC DNA]</scope>
    <source>
        <strain evidence="7 8">ATCC 33394</strain>
    </source>
</reference>
<dbReference type="GO" id="GO:0000967">
    <property type="term" value="P:rRNA 5'-end processing"/>
    <property type="evidence" value="ECO:0007669"/>
    <property type="project" value="UniProtKB-UniRule"/>
</dbReference>
<keyword evidence="1 5" id="KW-0963">Cytoplasm</keyword>
<dbReference type="EMBL" id="AEWV01000006">
    <property type="protein sequence ID" value="EGC18119.1"/>
    <property type="molecule type" value="Genomic_DNA"/>
</dbReference>
<dbReference type="InterPro" id="IPR005227">
    <property type="entry name" value="YqgF"/>
</dbReference>
<dbReference type="STRING" id="888741.HMPREF9098_0268"/>
<keyword evidence="3 5" id="KW-0540">Nuclease</keyword>
<keyword evidence="8" id="KW-1185">Reference proteome</keyword>
<dbReference type="EC" id="3.1.-.-" evidence="5"/>
<evidence type="ECO:0000256" key="4">
    <source>
        <dbReference type="ARBA" id="ARBA00022801"/>
    </source>
</evidence>
<dbReference type="NCBIfam" id="TIGR00250">
    <property type="entry name" value="RNAse_H_YqgF"/>
    <property type="match status" value="1"/>
</dbReference>
<organism evidence="7 8">
    <name type="scientific">Kingella denitrificans ATCC 33394</name>
    <dbReference type="NCBI Taxonomy" id="888741"/>
    <lineage>
        <taxon>Bacteria</taxon>
        <taxon>Pseudomonadati</taxon>
        <taxon>Pseudomonadota</taxon>
        <taxon>Betaproteobacteria</taxon>
        <taxon>Neisseriales</taxon>
        <taxon>Neisseriaceae</taxon>
        <taxon>Kingella</taxon>
    </lineage>
</organism>
<sequence length="159" mass="17691">MLEIPKQGCCLAFDFGKVRIGVAQGESSLHIAHPICTVSGAGNDEKFAKIAQLIKEWQPEYLVVGLPTHIDGTEHEMTRLARQFGRRLHGRFGKPVYWVDERLSSVYAEELLREAAVFGKKQKPVLDQVAAQAILHYFFDNGAAEYFNGREAACTSPNA</sequence>
<evidence type="ECO:0000256" key="2">
    <source>
        <dbReference type="ARBA" id="ARBA00022517"/>
    </source>
</evidence>
<evidence type="ECO:0000256" key="3">
    <source>
        <dbReference type="ARBA" id="ARBA00022722"/>
    </source>
</evidence>
<comment type="function">
    <text evidence="5">Could be a nuclease involved in processing of the 5'-end of pre-16S rRNA.</text>
</comment>
<name>F0EWN8_9NEIS</name>
<evidence type="ECO:0000256" key="1">
    <source>
        <dbReference type="ARBA" id="ARBA00022490"/>
    </source>
</evidence>
<evidence type="ECO:0000313" key="8">
    <source>
        <dbReference type="Proteomes" id="UP000004088"/>
    </source>
</evidence>